<feature type="compositionally biased region" description="Polar residues" evidence="4">
    <location>
        <begin position="1"/>
        <end position="23"/>
    </location>
</feature>
<dbReference type="AlphaFoldDB" id="A0A834HM75"/>
<dbReference type="SUPFAM" id="SSF54791">
    <property type="entry name" value="Eukaryotic type KH-domain (KH-domain type I)"/>
    <property type="match status" value="1"/>
</dbReference>
<dbReference type="PROSITE" id="PS50084">
    <property type="entry name" value="KH_TYPE_1"/>
    <property type="match status" value="1"/>
</dbReference>
<keyword evidence="1" id="KW-0378">Hydrolase</keyword>
<dbReference type="InterPro" id="IPR004087">
    <property type="entry name" value="KH_dom"/>
</dbReference>
<dbReference type="InterPro" id="IPR011545">
    <property type="entry name" value="DEAD/DEAH_box_helicase_dom"/>
</dbReference>
<dbReference type="EMBL" id="JAACXV010016079">
    <property type="protein sequence ID" value="KAF7264767.1"/>
    <property type="molecule type" value="Genomic_DNA"/>
</dbReference>
<evidence type="ECO:0000259" key="5">
    <source>
        <dbReference type="PROSITE" id="PS51192"/>
    </source>
</evidence>
<sequence length="333" mass="38146">WPVSSDNISPISNANKPNPNQQFKTKRFNNYKNRRTEESRAPGDCKKMWIPTKFVGKVIGRGGSNISDLEYQSGAKIQVTKETDKEKTLLKLFGTAESFRKATQLINEITQDRQKTYTRNESISPQINSKSVVTSNESVPIKKPERAKFFDMEECLRKEKEYWSNFPEIRKHFYEEHPVVRALTEKDVKEIRLENNNIVVDRVLSTENGAAIPKPVLNFEQAFCRYPEILSQLKKAQFDKPTPIQCQAWPILMSGEDMIGIAQTGSGKTLAFLLPAFIHIEGQLTPKEDRKGPAVLVVAPTRELALQIDKEIKKFNYHSINSYVFETICVYIK</sequence>
<dbReference type="GO" id="GO:0004386">
    <property type="term" value="F:helicase activity"/>
    <property type="evidence" value="ECO:0007669"/>
    <property type="project" value="UniProtKB-KW"/>
</dbReference>
<dbReference type="SUPFAM" id="SSF52540">
    <property type="entry name" value="P-loop containing nucleoside triphosphate hydrolases"/>
    <property type="match status" value="1"/>
</dbReference>
<keyword evidence="2" id="KW-0067">ATP-binding</keyword>
<feature type="region of interest" description="Disordered" evidence="4">
    <location>
        <begin position="1"/>
        <end position="24"/>
    </location>
</feature>
<gene>
    <name evidence="6" type="ORF">GWI33_022466</name>
</gene>
<evidence type="ECO:0000313" key="7">
    <source>
        <dbReference type="Proteomes" id="UP000625711"/>
    </source>
</evidence>
<dbReference type="Gene3D" id="3.40.50.300">
    <property type="entry name" value="P-loop containing nucleotide triphosphate hydrolases"/>
    <property type="match status" value="1"/>
</dbReference>
<comment type="caution">
    <text evidence="6">The sequence shown here is derived from an EMBL/GenBank/DDBJ whole genome shotgun (WGS) entry which is preliminary data.</text>
</comment>
<dbReference type="PANTHER" id="PTHR47958">
    <property type="entry name" value="ATP-DEPENDENT RNA HELICASE DBP3"/>
    <property type="match status" value="1"/>
</dbReference>
<dbReference type="GO" id="GO:0003723">
    <property type="term" value="F:RNA binding"/>
    <property type="evidence" value="ECO:0007669"/>
    <property type="project" value="UniProtKB-UniRule"/>
</dbReference>
<dbReference type="PROSITE" id="PS51192">
    <property type="entry name" value="HELICASE_ATP_BIND_1"/>
    <property type="match status" value="1"/>
</dbReference>
<reference evidence="6" key="1">
    <citation type="submission" date="2020-08" db="EMBL/GenBank/DDBJ databases">
        <title>Genome sequencing and assembly of the red palm weevil Rhynchophorus ferrugineus.</title>
        <authorList>
            <person name="Dias G.B."/>
            <person name="Bergman C.M."/>
            <person name="Manee M."/>
        </authorList>
    </citation>
    <scope>NUCLEOTIDE SEQUENCE</scope>
    <source>
        <strain evidence="6">AA-2017</strain>
        <tissue evidence="6">Whole larva</tissue>
    </source>
</reference>
<organism evidence="6 7">
    <name type="scientific">Rhynchophorus ferrugineus</name>
    <name type="common">Red palm weevil</name>
    <name type="synonym">Curculio ferrugineus</name>
    <dbReference type="NCBI Taxonomy" id="354439"/>
    <lineage>
        <taxon>Eukaryota</taxon>
        <taxon>Metazoa</taxon>
        <taxon>Ecdysozoa</taxon>
        <taxon>Arthropoda</taxon>
        <taxon>Hexapoda</taxon>
        <taxon>Insecta</taxon>
        <taxon>Pterygota</taxon>
        <taxon>Neoptera</taxon>
        <taxon>Endopterygota</taxon>
        <taxon>Coleoptera</taxon>
        <taxon>Polyphaga</taxon>
        <taxon>Cucujiformia</taxon>
        <taxon>Curculionidae</taxon>
        <taxon>Dryophthorinae</taxon>
        <taxon>Rhynchophorus</taxon>
    </lineage>
</organism>
<keyword evidence="7" id="KW-1185">Reference proteome</keyword>
<accession>A0A834HM75</accession>
<keyword evidence="2" id="KW-0547">Nucleotide-binding</keyword>
<dbReference type="Pfam" id="PF00270">
    <property type="entry name" value="DEAD"/>
    <property type="match status" value="1"/>
</dbReference>
<keyword evidence="3" id="KW-0694">RNA-binding</keyword>
<keyword evidence="2" id="KW-0347">Helicase</keyword>
<evidence type="ECO:0000256" key="2">
    <source>
        <dbReference type="ARBA" id="ARBA00022806"/>
    </source>
</evidence>
<dbReference type="Gene3D" id="3.30.1370.10">
    <property type="entry name" value="K Homology domain, type 1"/>
    <property type="match status" value="1"/>
</dbReference>
<dbReference type="GO" id="GO:0010468">
    <property type="term" value="P:regulation of gene expression"/>
    <property type="evidence" value="ECO:0007669"/>
    <property type="project" value="UniProtKB-ARBA"/>
</dbReference>
<dbReference type="InterPro" id="IPR027417">
    <property type="entry name" value="P-loop_NTPase"/>
</dbReference>
<evidence type="ECO:0000256" key="4">
    <source>
        <dbReference type="SAM" id="MobiDB-lite"/>
    </source>
</evidence>
<dbReference type="GO" id="GO:0005524">
    <property type="term" value="F:ATP binding"/>
    <property type="evidence" value="ECO:0007669"/>
    <property type="project" value="InterPro"/>
</dbReference>
<evidence type="ECO:0000256" key="3">
    <source>
        <dbReference type="PROSITE-ProRule" id="PRU00117"/>
    </source>
</evidence>
<dbReference type="SMART" id="SM00322">
    <property type="entry name" value="KH"/>
    <property type="match status" value="1"/>
</dbReference>
<dbReference type="OrthoDB" id="196131at2759"/>
<evidence type="ECO:0000256" key="1">
    <source>
        <dbReference type="ARBA" id="ARBA00022801"/>
    </source>
</evidence>
<dbReference type="InterPro" id="IPR036612">
    <property type="entry name" value="KH_dom_type_1_sf"/>
</dbReference>
<evidence type="ECO:0000313" key="6">
    <source>
        <dbReference type="EMBL" id="KAF7264767.1"/>
    </source>
</evidence>
<dbReference type="InterPro" id="IPR004088">
    <property type="entry name" value="KH_dom_type_1"/>
</dbReference>
<feature type="domain" description="Helicase ATP-binding" evidence="5">
    <location>
        <begin position="249"/>
        <end position="333"/>
    </location>
</feature>
<dbReference type="InterPro" id="IPR014001">
    <property type="entry name" value="Helicase_ATP-bd"/>
</dbReference>
<proteinExistence type="predicted"/>
<dbReference type="Proteomes" id="UP000625711">
    <property type="component" value="Unassembled WGS sequence"/>
</dbReference>
<protein>
    <recommendedName>
        <fullName evidence="5">Helicase ATP-binding domain-containing protein</fullName>
    </recommendedName>
</protein>
<dbReference type="Pfam" id="PF00013">
    <property type="entry name" value="KH_1"/>
    <property type="match status" value="1"/>
</dbReference>
<feature type="non-terminal residue" evidence="6">
    <location>
        <position position="1"/>
    </location>
</feature>
<name>A0A834HM75_RHYFE</name>
<dbReference type="GO" id="GO:0016787">
    <property type="term" value="F:hydrolase activity"/>
    <property type="evidence" value="ECO:0007669"/>
    <property type="project" value="UniProtKB-KW"/>
</dbReference>